<keyword evidence="1" id="KW-0479">Metal-binding</keyword>
<dbReference type="PANTHER" id="PTHR47718:SF12">
    <property type="entry name" value="PROTEIN FAR1-RELATED SEQUENCE"/>
    <property type="match status" value="1"/>
</dbReference>
<keyword evidence="4" id="KW-1185">Reference proteome</keyword>
<protein>
    <recommendedName>
        <fullName evidence="2">SWIM-type domain-containing protein</fullName>
    </recommendedName>
</protein>
<dbReference type="GO" id="GO:0008270">
    <property type="term" value="F:zinc ion binding"/>
    <property type="evidence" value="ECO:0007669"/>
    <property type="project" value="UniProtKB-KW"/>
</dbReference>
<keyword evidence="1" id="KW-0862">Zinc</keyword>
<feature type="domain" description="SWIM-type" evidence="2">
    <location>
        <begin position="12"/>
        <end position="47"/>
    </location>
</feature>
<evidence type="ECO:0000259" key="2">
    <source>
        <dbReference type="PROSITE" id="PS50966"/>
    </source>
</evidence>
<sequence>MKTKLSYEVLNYVLHNKCANTFDCQCNMFSRIGILCRHIFKILLNDGVEKIPTAYISRRWIRALIPVQIQAAKARYGEIDVEHLRKRWKKISDQNVCVGFVKNMCTTTLEIVPIEEVINMNVKTVNVNDITIMLHIIQYLNHIGL</sequence>
<gene>
    <name evidence="3" type="ORF">OSB04_016630</name>
</gene>
<organism evidence="3 4">
    <name type="scientific">Centaurea solstitialis</name>
    <name type="common">yellow star-thistle</name>
    <dbReference type="NCBI Taxonomy" id="347529"/>
    <lineage>
        <taxon>Eukaryota</taxon>
        <taxon>Viridiplantae</taxon>
        <taxon>Streptophyta</taxon>
        <taxon>Embryophyta</taxon>
        <taxon>Tracheophyta</taxon>
        <taxon>Spermatophyta</taxon>
        <taxon>Magnoliopsida</taxon>
        <taxon>eudicotyledons</taxon>
        <taxon>Gunneridae</taxon>
        <taxon>Pentapetalae</taxon>
        <taxon>asterids</taxon>
        <taxon>campanulids</taxon>
        <taxon>Asterales</taxon>
        <taxon>Asteraceae</taxon>
        <taxon>Carduoideae</taxon>
        <taxon>Cardueae</taxon>
        <taxon>Centaureinae</taxon>
        <taxon>Centaurea</taxon>
    </lineage>
</organism>
<evidence type="ECO:0000313" key="4">
    <source>
        <dbReference type="Proteomes" id="UP001172457"/>
    </source>
</evidence>
<keyword evidence="1" id="KW-0863">Zinc-finger</keyword>
<proteinExistence type="predicted"/>
<dbReference type="AlphaFoldDB" id="A0AA38T1B7"/>
<dbReference type="InterPro" id="IPR007527">
    <property type="entry name" value="Znf_SWIM"/>
</dbReference>
<name>A0AA38T1B7_9ASTR</name>
<dbReference type="PANTHER" id="PTHR47718">
    <property type="entry name" value="OS01G0519700 PROTEIN"/>
    <property type="match status" value="1"/>
</dbReference>
<dbReference type="PROSITE" id="PS50966">
    <property type="entry name" value="ZF_SWIM"/>
    <property type="match status" value="1"/>
</dbReference>
<reference evidence="3" key="1">
    <citation type="submission" date="2023-03" db="EMBL/GenBank/DDBJ databases">
        <title>Chromosome-scale reference genome and RAD-based genetic map of yellow starthistle (Centaurea solstitialis) reveal putative structural variation and QTLs associated with invader traits.</title>
        <authorList>
            <person name="Reatini B."/>
            <person name="Cang F.A."/>
            <person name="Jiang Q."/>
            <person name="Mckibben M.T.W."/>
            <person name="Barker M.S."/>
            <person name="Rieseberg L.H."/>
            <person name="Dlugosch K.M."/>
        </authorList>
    </citation>
    <scope>NUCLEOTIDE SEQUENCE</scope>
    <source>
        <strain evidence="3">CAN-66</strain>
        <tissue evidence="3">Leaf</tissue>
    </source>
</reference>
<accession>A0AA38T1B7</accession>
<comment type="caution">
    <text evidence="3">The sequence shown here is derived from an EMBL/GenBank/DDBJ whole genome shotgun (WGS) entry which is preliminary data.</text>
</comment>
<evidence type="ECO:0000313" key="3">
    <source>
        <dbReference type="EMBL" id="KAJ9552585.1"/>
    </source>
</evidence>
<dbReference type="EMBL" id="JARYMX010000004">
    <property type="protein sequence ID" value="KAJ9552585.1"/>
    <property type="molecule type" value="Genomic_DNA"/>
</dbReference>
<dbReference type="Proteomes" id="UP001172457">
    <property type="component" value="Chromosome 4"/>
</dbReference>
<evidence type="ECO:0000256" key="1">
    <source>
        <dbReference type="PROSITE-ProRule" id="PRU00325"/>
    </source>
</evidence>